<gene>
    <name evidence="7" type="ORF">MARA_04220</name>
</gene>
<dbReference type="PRINTS" id="PR00040">
    <property type="entry name" value="HTHMERR"/>
</dbReference>
<dbReference type="PANTHER" id="PTHR30204:SF69">
    <property type="entry name" value="MERR-FAMILY TRANSCRIPTIONAL REGULATOR"/>
    <property type="match status" value="1"/>
</dbReference>
<accession>A0A7I7RQY3</accession>
<dbReference type="KEGG" id="marz:MARA_04220"/>
<evidence type="ECO:0000256" key="1">
    <source>
        <dbReference type="ARBA" id="ARBA00022491"/>
    </source>
</evidence>
<feature type="coiled-coil region" evidence="5">
    <location>
        <begin position="89"/>
        <end position="119"/>
    </location>
</feature>
<keyword evidence="5" id="KW-0175">Coiled coil</keyword>
<evidence type="ECO:0000259" key="6">
    <source>
        <dbReference type="PROSITE" id="PS50937"/>
    </source>
</evidence>
<dbReference type="SMART" id="SM00422">
    <property type="entry name" value="HTH_MERR"/>
    <property type="match status" value="1"/>
</dbReference>
<dbReference type="PANTHER" id="PTHR30204">
    <property type="entry name" value="REDOX-CYCLING DRUG-SENSING TRANSCRIPTIONAL ACTIVATOR SOXR"/>
    <property type="match status" value="1"/>
</dbReference>
<protein>
    <submittedName>
        <fullName evidence="7">MerR family transcriptional regulator</fullName>
    </submittedName>
</protein>
<keyword evidence="8" id="KW-1185">Reference proteome</keyword>
<evidence type="ECO:0000256" key="2">
    <source>
        <dbReference type="ARBA" id="ARBA00023015"/>
    </source>
</evidence>
<evidence type="ECO:0000256" key="4">
    <source>
        <dbReference type="ARBA" id="ARBA00023163"/>
    </source>
</evidence>
<dbReference type="Pfam" id="PF13411">
    <property type="entry name" value="MerR_1"/>
    <property type="match status" value="1"/>
</dbReference>
<evidence type="ECO:0000313" key="8">
    <source>
        <dbReference type="Proteomes" id="UP000467428"/>
    </source>
</evidence>
<dbReference type="AlphaFoldDB" id="A0A7I7RQY3"/>
<dbReference type="InterPro" id="IPR009061">
    <property type="entry name" value="DNA-bd_dom_put_sf"/>
</dbReference>
<sequence length="212" mass="23760">MRISELSRRSGVPASTLRYYGQLGLLPAERTAAGYRVYDERARERLMFIEAAKRLRLSLPAIADLLTVWQSDACRAVKQQLRPLLRERLAETNATITELESLRDQLADAQFRLDELPDRDHRCDPNCAFLLDQHKPATVLPLVDIPTPTSCSLGGQEYRDRLATWHEMLADTRVTPTADGFVATLALAQSAALTDVIVAEQSCCSFLQFTVK</sequence>
<name>A0A7I7RQY3_9MYCO</name>
<keyword evidence="2" id="KW-0805">Transcription regulation</keyword>
<dbReference type="InterPro" id="IPR000551">
    <property type="entry name" value="MerR-type_HTH_dom"/>
</dbReference>
<dbReference type="InterPro" id="IPR047057">
    <property type="entry name" value="MerR_fam"/>
</dbReference>
<keyword evidence="1" id="KW-0678">Repressor</keyword>
<dbReference type="EMBL" id="AP022593">
    <property type="protein sequence ID" value="BBY46954.1"/>
    <property type="molecule type" value="Genomic_DNA"/>
</dbReference>
<proteinExistence type="predicted"/>
<organism evidence="7 8">
    <name type="scientific">Mycolicibacterium arabiense</name>
    <dbReference type="NCBI Taxonomy" id="1286181"/>
    <lineage>
        <taxon>Bacteria</taxon>
        <taxon>Bacillati</taxon>
        <taxon>Actinomycetota</taxon>
        <taxon>Actinomycetes</taxon>
        <taxon>Mycobacteriales</taxon>
        <taxon>Mycobacteriaceae</taxon>
        <taxon>Mycolicibacterium</taxon>
    </lineage>
</organism>
<reference evidence="7 8" key="1">
    <citation type="journal article" date="2019" name="Emerg. Microbes Infect.">
        <title>Comprehensive subspecies identification of 175 nontuberculous mycobacteria species based on 7547 genomic profiles.</title>
        <authorList>
            <person name="Matsumoto Y."/>
            <person name="Kinjo T."/>
            <person name="Motooka D."/>
            <person name="Nabeya D."/>
            <person name="Jung N."/>
            <person name="Uechi K."/>
            <person name="Horii T."/>
            <person name="Iida T."/>
            <person name="Fujita J."/>
            <person name="Nakamura S."/>
        </authorList>
    </citation>
    <scope>NUCLEOTIDE SEQUENCE [LARGE SCALE GENOMIC DNA]</scope>
    <source>
        <strain evidence="7 8">JCM 18538</strain>
    </source>
</reference>
<geneLocation type="plasmid" evidence="8">
    <name>pjcm18538 dna</name>
</geneLocation>
<dbReference type="Gene3D" id="1.10.1660.10">
    <property type="match status" value="1"/>
</dbReference>
<keyword evidence="3" id="KW-0238">DNA-binding</keyword>
<evidence type="ECO:0000256" key="3">
    <source>
        <dbReference type="ARBA" id="ARBA00023125"/>
    </source>
</evidence>
<dbReference type="PROSITE" id="PS50937">
    <property type="entry name" value="HTH_MERR_2"/>
    <property type="match status" value="1"/>
</dbReference>
<evidence type="ECO:0000256" key="5">
    <source>
        <dbReference type="SAM" id="Coils"/>
    </source>
</evidence>
<evidence type="ECO:0000313" key="7">
    <source>
        <dbReference type="EMBL" id="BBY46954.1"/>
    </source>
</evidence>
<dbReference type="Proteomes" id="UP000467428">
    <property type="component" value="Chromosome"/>
</dbReference>
<dbReference type="SUPFAM" id="SSF46955">
    <property type="entry name" value="Putative DNA-binding domain"/>
    <property type="match status" value="1"/>
</dbReference>
<feature type="domain" description="HTH merR-type" evidence="6">
    <location>
        <begin position="1"/>
        <end position="68"/>
    </location>
</feature>
<dbReference type="GO" id="GO:0003700">
    <property type="term" value="F:DNA-binding transcription factor activity"/>
    <property type="evidence" value="ECO:0007669"/>
    <property type="project" value="InterPro"/>
</dbReference>
<dbReference type="GO" id="GO:0003677">
    <property type="term" value="F:DNA binding"/>
    <property type="evidence" value="ECO:0007669"/>
    <property type="project" value="UniProtKB-KW"/>
</dbReference>
<keyword evidence="4" id="KW-0804">Transcription</keyword>